<gene>
    <name evidence="2" type="ORF">P7K49_015382</name>
</gene>
<accession>A0ABQ9V942</accession>
<evidence type="ECO:0000313" key="3">
    <source>
        <dbReference type="Proteomes" id="UP001266305"/>
    </source>
</evidence>
<keyword evidence="3" id="KW-1185">Reference proteome</keyword>
<evidence type="ECO:0000313" key="2">
    <source>
        <dbReference type="EMBL" id="KAK2105868.1"/>
    </source>
</evidence>
<dbReference type="InterPro" id="IPR036398">
    <property type="entry name" value="CA_dom_sf"/>
</dbReference>
<dbReference type="InterPro" id="IPR001148">
    <property type="entry name" value="CA_dom"/>
</dbReference>
<dbReference type="SUPFAM" id="SSF51069">
    <property type="entry name" value="Carbonic anhydrase"/>
    <property type="match status" value="1"/>
</dbReference>
<proteinExistence type="predicted"/>
<evidence type="ECO:0000259" key="1">
    <source>
        <dbReference type="PROSITE" id="PS51144"/>
    </source>
</evidence>
<sequence>MGALLLLSRRCPMGPRPAGPGLWCGEVPAERAWPGSPFNCLSPVSEGALDEAHWPKYYPHCGGQRQSPIDLQRTKVRYNPALKGLNLTGYESQAGEFLMVNNGHTEGVKHKGQRQWLCSPSLDSELRALETE</sequence>
<dbReference type="Proteomes" id="UP001266305">
    <property type="component" value="Unassembled WGS sequence"/>
</dbReference>
<organism evidence="2 3">
    <name type="scientific">Saguinus oedipus</name>
    <name type="common">Cotton-top tamarin</name>
    <name type="synonym">Oedipomidas oedipus</name>
    <dbReference type="NCBI Taxonomy" id="9490"/>
    <lineage>
        <taxon>Eukaryota</taxon>
        <taxon>Metazoa</taxon>
        <taxon>Chordata</taxon>
        <taxon>Craniata</taxon>
        <taxon>Vertebrata</taxon>
        <taxon>Euteleostomi</taxon>
        <taxon>Mammalia</taxon>
        <taxon>Eutheria</taxon>
        <taxon>Euarchontoglires</taxon>
        <taxon>Primates</taxon>
        <taxon>Haplorrhini</taxon>
        <taxon>Platyrrhini</taxon>
        <taxon>Cebidae</taxon>
        <taxon>Callitrichinae</taxon>
        <taxon>Saguinus</taxon>
    </lineage>
</organism>
<dbReference type="Pfam" id="PF00194">
    <property type="entry name" value="Carb_anhydrase"/>
    <property type="match status" value="1"/>
</dbReference>
<dbReference type="Gene3D" id="3.10.200.10">
    <property type="entry name" value="Alpha carbonic anhydrase"/>
    <property type="match status" value="1"/>
</dbReference>
<dbReference type="EMBL" id="JASSZA010000007">
    <property type="protein sequence ID" value="KAK2105868.1"/>
    <property type="molecule type" value="Genomic_DNA"/>
</dbReference>
<name>A0ABQ9V942_SAGOE</name>
<feature type="domain" description="Alpha-carbonic anhydrase" evidence="1">
    <location>
        <begin position="36"/>
        <end position="132"/>
    </location>
</feature>
<protein>
    <recommendedName>
        <fullName evidence="1">Alpha-carbonic anhydrase domain-containing protein</fullName>
    </recommendedName>
</protein>
<comment type="caution">
    <text evidence="2">The sequence shown here is derived from an EMBL/GenBank/DDBJ whole genome shotgun (WGS) entry which is preliminary data.</text>
</comment>
<reference evidence="2 3" key="1">
    <citation type="submission" date="2023-05" db="EMBL/GenBank/DDBJ databases">
        <title>B98-5 Cell Line De Novo Hybrid Assembly: An Optical Mapping Approach.</title>
        <authorList>
            <person name="Kananen K."/>
            <person name="Auerbach J.A."/>
            <person name="Kautto E."/>
            <person name="Blachly J.S."/>
        </authorList>
    </citation>
    <scope>NUCLEOTIDE SEQUENCE [LARGE SCALE GENOMIC DNA]</scope>
    <source>
        <strain evidence="2">B95-8</strain>
        <tissue evidence="2">Cell line</tissue>
    </source>
</reference>
<dbReference type="PROSITE" id="PS51144">
    <property type="entry name" value="ALPHA_CA_2"/>
    <property type="match status" value="1"/>
</dbReference>